<feature type="compositionally biased region" description="Low complexity" evidence="1">
    <location>
        <begin position="317"/>
        <end position="331"/>
    </location>
</feature>
<dbReference type="Pfam" id="PF00627">
    <property type="entry name" value="UBA"/>
    <property type="match status" value="1"/>
</dbReference>
<feature type="domain" description="UBA" evidence="2">
    <location>
        <begin position="499"/>
        <end position="545"/>
    </location>
</feature>
<feature type="region of interest" description="Disordered" evidence="1">
    <location>
        <begin position="431"/>
        <end position="460"/>
    </location>
</feature>
<feature type="domain" description="Ubiquitin-like" evidence="3">
    <location>
        <begin position="5"/>
        <end position="86"/>
    </location>
</feature>
<reference evidence="4 5" key="1">
    <citation type="submission" date="2016-08" db="EMBL/GenBank/DDBJ databases">
        <title>A Parts List for Fungal Cellulosomes Revealed by Comparative Genomics.</title>
        <authorList>
            <consortium name="DOE Joint Genome Institute"/>
            <person name="Haitjema C.H."/>
            <person name="Gilmore S.P."/>
            <person name="Henske J.K."/>
            <person name="Solomon K.V."/>
            <person name="De Groot R."/>
            <person name="Kuo A."/>
            <person name="Mondo S.J."/>
            <person name="Salamov A.A."/>
            <person name="Labutti K."/>
            <person name="Zhao Z."/>
            <person name="Chiniquy J."/>
            <person name="Barry K."/>
            <person name="Brewer H.M."/>
            <person name="Purvine S.O."/>
            <person name="Wright A.T."/>
            <person name="Boxma B."/>
            <person name="Van Alen T."/>
            <person name="Hackstein J.H."/>
            <person name="Baker S.E."/>
            <person name="Grigoriev I.V."/>
            <person name="O'Malley M.A."/>
        </authorList>
    </citation>
    <scope>NUCLEOTIDE SEQUENCE [LARGE SCALE GENOMIC DNA]</scope>
    <source>
        <strain evidence="4 5">G1</strain>
    </source>
</reference>
<feature type="compositionally biased region" description="Polar residues" evidence="1">
    <location>
        <begin position="372"/>
        <end position="389"/>
    </location>
</feature>
<dbReference type="AlphaFoldDB" id="A0A1Y2APN3"/>
<dbReference type="GO" id="GO:0005829">
    <property type="term" value="C:cytosol"/>
    <property type="evidence" value="ECO:0007669"/>
    <property type="project" value="TreeGrafter"/>
</dbReference>
<evidence type="ECO:0000259" key="2">
    <source>
        <dbReference type="PROSITE" id="PS50030"/>
    </source>
</evidence>
<feature type="compositionally biased region" description="Polar residues" evidence="1">
    <location>
        <begin position="127"/>
        <end position="144"/>
    </location>
</feature>
<dbReference type="STRING" id="1754190.A0A1Y2APN3"/>
<dbReference type="InterPro" id="IPR000626">
    <property type="entry name" value="Ubiquitin-like_dom"/>
</dbReference>
<feature type="region of interest" description="Disordered" evidence="1">
    <location>
        <begin position="314"/>
        <end position="391"/>
    </location>
</feature>
<feature type="compositionally biased region" description="Low complexity" evidence="1">
    <location>
        <begin position="355"/>
        <end position="371"/>
    </location>
</feature>
<dbReference type="PROSITE" id="PS50030">
    <property type="entry name" value="UBA"/>
    <property type="match status" value="1"/>
</dbReference>
<dbReference type="InterPro" id="IPR015940">
    <property type="entry name" value="UBA"/>
</dbReference>
<dbReference type="GO" id="GO:0031593">
    <property type="term" value="F:polyubiquitin modification-dependent protein binding"/>
    <property type="evidence" value="ECO:0007669"/>
    <property type="project" value="TreeGrafter"/>
</dbReference>
<dbReference type="CDD" id="cd14399">
    <property type="entry name" value="UBA_PLICs"/>
    <property type="match status" value="1"/>
</dbReference>
<dbReference type="Proteomes" id="UP000193920">
    <property type="component" value="Unassembled WGS sequence"/>
</dbReference>
<dbReference type="PROSITE" id="PS50053">
    <property type="entry name" value="UBIQUITIN_2"/>
    <property type="match status" value="1"/>
</dbReference>
<accession>A0A1Y2APN3</accession>
<dbReference type="InterPro" id="IPR015496">
    <property type="entry name" value="Ubiquilin"/>
</dbReference>
<feature type="compositionally biased region" description="Polar residues" evidence="1">
    <location>
        <begin position="431"/>
        <end position="458"/>
    </location>
</feature>
<feature type="region of interest" description="Disordered" evidence="1">
    <location>
        <begin position="79"/>
        <end position="144"/>
    </location>
</feature>
<dbReference type="GO" id="GO:0006511">
    <property type="term" value="P:ubiquitin-dependent protein catabolic process"/>
    <property type="evidence" value="ECO:0007669"/>
    <property type="project" value="TreeGrafter"/>
</dbReference>
<evidence type="ECO:0000256" key="1">
    <source>
        <dbReference type="SAM" id="MobiDB-lite"/>
    </source>
</evidence>
<feature type="region of interest" description="Disordered" evidence="1">
    <location>
        <begin position="259"/>
        <end position="298"/>
    </location>
</feature>
<protein>
    <recommendedName>
        <fullName evidence="6">Ubiquitin-domain-containing protein</fullName>
    </recommendedName>
</protein>
<sequence>MAEEYTINITCSNDKKLTVSLKPTDTISILKQKITEQLSSIGIPLEPDQQTLIYAGKVLKDNNETIENTRIKNGNTIHMVRTKKPQPKPAETTTTTTTTTTSNATSSTTSTPTPTTQTPASSQPSPLTGNSFGQGDSTANPFAQHGFNSEFASVMNNQTQNSANSFSGNLPTLGSNMLNSILNNPAILNMLSSMFQNRQIMDMIFSSSSQLAALNTPEFRNAISQMMSNPEIIRSILQIGNMFGNMFGGAGAGTGAGAANPFGQFQTPATNTASTTDSNTNSNTNSQTGTTPATPQMPDISALLGMVGRMLATGMGTPNTNASTSAGAANPFGQFQTPATNTASTPDGNYNSIANSQTGTTPATNTASTPGSNTNSNVNSQTGTTSATPQMPDISALLGIVGRMLATGMGTPSANTSTSTGAANTFGQFQTSATNNASTPGSNTNSNANSQTGTTPATPQMAGIPALLGMVGRMLVTGMGMPGTNAGTGAAGTNNAANQQPQEIRYSTQLAQLQDMGFYDSAQNIRALTLTGGRVEAAVEWLLNNPL</sequence>
<name>A0A1Y2APN3_9FUNG</name>
<dbReference type="SUPFAM" id="SSF54236">
    <property type="entry name" value="Ubiquitin-like"/>
    <property type="match status" value="1"/>
</dbReference>
<organism evidence="4 5">
    <name type="scientific">Neocallimastix californiae</name>
    <dbReference type="NCBI Taxonomy" id="1754190"/>
    <lineage>
        <taxon>Eukaryota</taxon>
        <taxon>Fungi</taxon>
        <taxon>Fungi incertae sedis</taxon>
        <taxon>Chytridiomycota</taxon>
        <taxon>Chytridiomycota incertae sedis</taxon>
        <taxon>Neocallimastigomycetes</taxon>
        <taxon>Neocallimastigales</taxon>
        <taxon>Neocallimastigaceae</taxon>
        <taxon>Neocallimastix</taxon>
    </lineage>
</organism>
<evidence type="ECO:0008006" key="6">
    <source>
        <dbReference type="Google" id="ProtNLM"/>
    </source>
</evidence>
<dbReference type="EMBL" id="MCOG01000221">
    <property type="protein sequence ID" value="ORY24523.1"/>
    <property type="molecule type" value="Genomic_DNA"/>
</dbReference>
<dbReference type="Gene3D" id="3.10.20.90">
    <property type="entry name" value="Phosphatidylinositol 3-kinase Catalytic Subunit, Chain A, domain 1"/>
    <property type="match status" value="1"/>
</dbReference>
<dbReference type="SMART" id="SM00165">
    <property type="entry name" value="UBA"/>
    <property type="match status" value="1"/>
</dbReference>
<comment type="caution">
    <text evidence="4">The sequence shown here is derived from an EMBL/GenBank/DDBJ whole genome shotgun (WGS) entry which is preliminary data.</text>
</comment>
<feature type="compositionally biased region" description="Polar residues" evidence="1">
    <location>
        <begin position="333"/>
        <end position="354"/>
    </location>
</feature>
<feature type="compositionally biased region" description="Low complexity" evidence="1">
    <location>
        <begin position="89"/>
        <end position="126"/>
    </location>
</feature>
<keyword evidence="5" id="KW-1185">Reference proteome</keyword>
<dbReference type="InterPro" id="IPR029071">
    <property type="entry name" value="Ubiquitin-like_domsf"/>
</dbReference>
<dbReference type="PANTHER" id="PTHR10677:SF3">
    <property type="entry name" value="FI07626P-RELATED"/>
    <property type="match status" value="1"/>
</dbReference>
<dbReference type="OrthoDB" id="267397at2759"/>
<dbReference type="SMART" id="SM00213">
    <property type="entry name" value="UBQ"/>
    <property type="match status" value="1"/>
</dbReference>
<evidence type="ECO:0000259" key="3">
    <source>
        <dbReference type="PROSITE" id="PS50053"/>
    </source>
</evidence>
<gene>
    <name evidence="4" type="ORF">LY90DRAFT_706552</name>
</gene>
<proteinExistence type="predicted"/>
<evidence type="ECO:0000313" key="4">
    <source>
        <dbReference type="EMBL" id="ORY24523.1"/>
    </source>
</evidence>
<dbReference type="Pfam" id="PF00240">
    <property type="entry name" value="ubiquitin"/>
    <property type="match status" value="1"/>
</dbReference>
<dbReference type="PANTHER" id="PTHR10677">
    <property type="entry name" value="UBIQUILIN"/>
    <property type="match status" value="1"/>
</dbReference>
<evidence type="ECO:0000313" key="5">
    <source>
        <dbReference type="Proteomes" id="UP000193920"/>
    </source>
</evidence>
<feature type="compositionally biased region" description="Low complexity" evidence="1">
    <location>
        <begin position="259"/>
        <end position="292"/>
    </location>
</feature>
<dbReference type="Gene3D" id="1.10.8.10">
    <property type="entry name" value="DNA helicase RuvA subunit, C-terminal domain"/>
    <property type="match status" value="1"/>
</dbReference>
<dbReference type="SUPFAM" id="SSF46934">
    <property type="entry name" value="UBA-like"/>
    <property type="match status" value="1"/>
</dbReference>
<dbReference type="InterPro" id="IPR009060">
    <property type="entry name" value="UBA-like_sf"/>
</dbReference>